<name>A0ABR3LIV7_9TELE</name>
<evidence type="ECO:0000313" key="2">
    <source>
        <dbReference type="Proteomes" id="UP001558613"/>
    </source>
</evidence>
<organism evidence="1 2">
    <name type="scientific">Cirrhinus molitorella</name>
    <name type="common">mud carp</name>
    <dbReference type="NCBI Taxonomy" id="172907"/>
    <lineage>
        <taxon>Eukaryota</taxon>
        <taxon>Metazoa</taxon>
        <taxon>Chordata</taxon>
        <taxon>Craniata</taxon>
        <taxon>Vertebrata</taxon>
        <taxon>Euteleostomi</taxon>
        <taxon>Actinopterygii</taxon>
        <taxon>Neopterygii</taxon>
        <taxon>Teleostei</taxon>
        <taxon>Ostariophysi</taxon>
        <taxon>Cypriniformes</taxon>
        <taxon>Cyprinidae</taxon>
        <taxon>Labeoninae</taxon>
        <taxon>Labeonini</taxon>
        <taxon>Cirrhinus</taxon>
    </lineage>
</organism>
<protein>
    <submittedName>
        <fullName evidence="1">Uncharacterized protein</fullName>
    </submittedName>
</protein>
<dbReference type="Proteomes" id="UP001558613">
    <property type="component" value="Unassembled WGS sequence"/>
</dbReference>
<evidence type="ECO:0000313" key="1">
    <source>
        <dbReference type="EMBL" id="KAL1252829.1"/>
    </source>
</evidence>
<reference evidence="1 2" key="1">
    <citation type="submission" date="2023-09" db="EMBL/GenBank/DDBJ databases">
        <authorList>
            <person name="Wang M."/>
        </authorList>
    </citation>
    <scope>NUCLEOTIDE SEQUENCE [LARGE SCALE GENOMIC DNA]</scope>
    <source>
        <strain evidence="1">GT-2023</strain>
        <tissue evidence="1">Liver</tissue>
    </source>
</reference>
<comment type="caution">
    <text evidence="1">The sequence shown here is derived from an EMBL/GenBank/DDBJ whole genome shotgun (WGS) entry which is preliminary data.</text>
</comment>
<proteinExistence type="predicted"/>
<sequence>MRLSERGGKRQGQEVHCGLSKHQLQGLDDTERSKRSRQGIVNCLTAMGNASLCSLPFFPSPSLSPSLSFPLSSLHYSLQVGVSCVM</sequence>
<keyword evidence="2" id="KW-1185">Reference proteome</keyword>
<dbReference type="EMBL" id="JAYMGO010000021">
    <property type="protein sequence ID" value="KAL1252829.1"/>
    <property type="molecule type" value="Genomic_DNA"/>
</dbReference>
<gene>
    <name evidence="1" type="ORF">QQF64_017522</name>
</gene>
<accession>A0ABR3LIV7</accession>